<evidence type="ECO:0000256" key="5">
    <source>
        <dbReference type="ARBA" id="ARBA00022679"/>
    </source>
</evidence>
<dbReference type="InterPro" id="IPR015422">
    <property type="entry name" value="PyrdxlP-dep_Trfase_small"/>
</dbReference>
<dbReference type="PANTHER" id="PTHR13693">
    <property type="entry name" value="CLASS II AMINOTRANSFERASE/8-AMINO-7-OXONONANOATE SYNTHASE"/>
    <property type="match status" value="1"/>
</dbReference>
<dbReference type="Gene3D" id="3.90.1150.10">
    <property type="entry name" value="Aspartate Aminotransferase, domain 1"/>
    <property type="match status" value="1"/>
</dbReference>
<evidence type="ECO:0000256" key="7">
    <source>
        <dbReference type="ARBA" id="ARBA00022898"/>
    </source>
</evidence>
<evidence type="ECO:0000259" key="11">
    <source>
        <dbReference type="Pfam" id="PF00155"/>
    </source>
</evidence>
<comment type="subunit">
    <text evidence="4 10">Homodimer.</text>
</comment>
<dbReference type="InterPro" id="IPR004839">
    <property type="entry name" value="Aminotransferase_I/II_large"/>
</dbReference>
<dbReference type="InterPro" id="IPR015424">
    <property type="entry name" value="PyrdxlP-dep_Trfase"/>
</dbReference>
<evidence type="ECO:0000256" key="9">
    <source>
        <dbReference type="ARBA" id="ARBA00047715"/>
    </source>
</evidence>
<protein>
    <recommendedName>
        <fullName evidence="10">8-amino-7-ketopelargonate synthase</fullName>
        <ecNumber evidence="10">2.3.1.47</ecNumber>
    </recommendedName>
</protein>
<evidence type="ECO:0000256" key="4">
    <source>
        <dbReference type="ARBA" id="ARBA00011738"/>
    </source>
</evidence>
<accession>A0ABP9WY70</accession>
<keyword evidence="12" id="KW-0436">Ligase</keyword>
<comment type="function">
    <text evidence="10">Catalyzes the decarboxylative condensation of pimeloyl-[acyl-carrier protein] and L-alanine to produce 8-amino-7-oxononanoate (AON), [acyl-carrier protein], and carbon dioxide.</text>
</comment>
<comment type="similarity">
    <text evidence="3 10">Belongs to the class-II pyridoxal-phosphate-dependent aminotransferase family. BioF subfamily.</text>
</comment>
<keyword evidence="7 10" id="KW-0663">Pyridoxal phosphate</keyword>
<dbReference type="NCBIfam" id="TIGR01825">
    <property type="entry name" value="gly_Cac_T_rel"/>
    <property type="match status" value="1"/>
</dbReference>
<dbReference type="PROSITE" id="PS00599">
    <property type="entry name" value="AA_TRANSFER_CLASS_2"/>
    <property type="match status" value="1"/>
</dbReference>
<dbReference type="InterPro" id="IPR004723">
    <property type="entry name" value="AONS_Archaea/Proteobacteria"/>
</dbReference>
<dbReference type="NCBIfam" id="TIGR00858">
    <property type="entry name" value="bioF"/>
    <property type="match status" value="1"/>
</dbReference>
<dbReference type="InterPro" id="IPR015421">
    <property type="entry name" value="PyrdxlP-dep_Trfase_major"/>
</dbReference>
<dbReference type="InterPro" id="IPR001917">
    <property type="entry name" value="Aminotrans_II_pyridoxalP_BS"/>
</dbReference>
<reference evidence="12 13" key="1">
    <citation type="submission" date="2024-02" db="EMBL/GenBank/DDBJ databases">
        <title>Herpetosiphon gulosus NBRC 112829.</title>
        <authorList>
            <person name="Ichikawa N."/>
            <person name="Katano-Makiyama Y."/>
            <person name="Hidaka K."/>
        </authorList>
    </citation>
    <scope>NUCLEOTIDE SEQUENCE [LARGE SCALE GENOMIC DNA]</scope>
    <source>
        <strain evidence="12 13">NBRC 112829</strain>
    </source>
</reference>
<dbReference type="InterPro" id="IPR050087">
    <property type="entry name" value="AON_synthase_class-II"/>
</dbReference>
<dbReference type="Gene3D" id="3.40.640.10">
    <property type="entry name" value="Type I PLP-dependent aspartate aminotransferase-like (Major domain)"/>
    <property type="match status" value="1"/>
</dbReference>
<comment type="pathway">
    <text evidence="2 10">Cofactor biosynthesis; biotin biosynthesis.</text>
</comment>
<dbReference type="GO" id="GO:0016874">
    <property type="term" value="F:ligase activity"/>
    <property type="evidence" value="ECO:0007669"/>
    <property type="project" value="UniProtKB-KW"/>
</dbReference>
<keyword evidence="6" id="KW-0093">Biotin biosynthesis</keyword>
<comment type="catalytic activity">
    <reaction evidence="9 10">
        <text>6-carboxyhexanoyl-[ACP] + L-alanine + H(+) = (8S)-8-amino-7-oxononanoate + holo-[ACP] + CO2</text>
        <dbReference type="Rhea" id="RHEA:42288"/>
        <dbReference type="Rhea" id="RHEA-COMP:9685"/>
        <dbReference type="Rhea" id="RHEA-COMP:9955"/>
        <dbReference type="ChEBI" id="CHEBI:15378"/>
        <dbReference type="ChEBI" id="CHEBI:16526"/>
        <dbReference type="ChEBI" id="CHEBI:57972"/>
        <dbReference type="ChEBI" id="CHEBI:64479"/>
        <dbReference type="ChEBI" id="CHEBI:78846"/>
        <dbReference type="ChEBI" id="CHEBI:149468"/>
        <dbReference type="EC" id="2.3.1.47"/>
    </reaction>
</comment>
<dbReference type="CDD" id="cd06454">
    <property type="entry name" value="KBL_like"/>
    <property type="match status" value="1"/>
</dbReference>
<comment type="cofactor">
    <cofactor evidence="1 10">
        <name>pyridoxal 5'-phosphate</name>
        <dbReference type="ChEBI" id="CHEBI:597326"/>
    </cofactor>
</comment>
<evidence type="ECO:0000256" key="8">
    <source>
        <dbReference type="ARBA" id="ARBA00023315"/>
    </source>
</evidence>
<feature type="domain" description="Aminotransferase class I/classII large" evidence="11">
    <location>
        <begin position="126"/>
        <end position="467"/>
    </location>
</feature>
<proteinExistence type="inferred from homology"/>
<dbReference type="EMBL" id="BAABRU010000003">
    <property type="protein sequence ID" value="GAA5527228.1"/>
    <property type="molecule type" value="Genomic_DNA"/>
</dbReference>
<evidence type="ECO:0000256" key="10">
    <source>
        <dbReference type="RuleBase" id="RU003693"/>
    </source>
</evidence>
<comment type="caution">
    <text evidence="12">The sequence shown here is derived from an EMBL/GenBank/DDBJ whole genome shotgun (WGS) entry which is preliminary data.</text>
</comment>
<evidence type="ECO:0000256" key="3">
    <source>
        <dbReference type="ARBA" id="ARBA00010008"/>
    </source>
</evidence>
<evidence type="ECO:0000256" key="6">
    <source>
        <dbReference type="ARBA" id="ARBA00022756"/>
    </source>
</evidence>
<dbReference type="InterPro" id="IPR010962">
    <property type="entry name" value="AONS_Archaea/Firmicutes"/>
</dbReference>
<dbReference type="SUPFAM" id="SSF53383">
    <property type="entry name" value="PLP-dependent transferases"/>
    <property type="match status" value="1"/>
</dbReference>
<dbReference type="PANTHER" id="PTHR13693:SF3">
    <property type="entry name" value="LD36009P"/>
    <property type="match status" value="1"/>
</dbReference>
<evidence type="ECO:0000313" key="12">
    <source>
        <dbReference type="EMBL" id="GAA5527228.1"/>
    </source>
</evidence>
<dbReference type="EC" id="2.3.1.47" evidence="10"/>
<dbReference type="Proteomes" id="UP001428290">
    <property type="component" value="Unassembled WGS sequence"/>
</dbReference>
<sequence length="479" mass="51814">MCKVGLVTPPAKSAIKLINCLQNILQAVFIFRLTKTLKQSGRFMRARIEIGYKAHQQTPLMHYNASEPDGVRPSVQLACYLGAMMPHSFEAYLDEQLNSLREQGVFRTLRELQSPTGPRSTIDGKSVINLSSNNYLGLANHPALKAAAIKAIEEWGVGSGAVRTIIGTMSIHEELEQRLTEFKHTEAVLVLQSGFTANAAVLGVVLNDGDLVISDALNHASIIDGIRLTKAARAVYQHNDMADLERVLQANQGKYRNTVIVTDGVFSMDGDIAPLPRIAELAEHYGAITMVDDAHASGVLGKNGSGTVSHYGIKHWDIQVGTLSKAIGAVGGYVATSSKLRQLMEHRARPFLFSTSHPPAVVASCLAAIKLLQSVEGEQLHQQLWENTKFFKAGLNKLGFNTGISETPITPVIVGDGAKAMQFSDSLFQAGVFAQGIAFPTVAKDKGRVRTIVTASHSNADLAEALNIFEHVGRSMQLI</sequence>
<keyword evidence="8" id="KW-0012">Acyltransferase</keyword>
<keyword evidence="5 10" id="KW-0808">Transferase</keyword>
<dbReference type="NCBIfam" id="NF005394">
    <property type="entry name" value="PRK06939.1"/>
    <property type="match status" value="1"/>
</dbReference>
<name>A0ABP9WY70_9CHLR</name>
<evidence type="ECO:0000313" key="13">
    <source>
        <dbReference type="Proteomes" id="UP001428290"/>
    </source>
</evidence>
<organism evidence="12 13">
    <name type="scientific">Herpetosiphon gulosus</name>
    <dbReference type="NCBI Taxonomy" id="1973496"/>
    <lineage>
        <taxon>Bacteria</taxon>
        <taxon>Bacillati</taxon>
        <taxon>Chloroflexota</taxon>
        <taxon>Chloroflexia</taxon>
        <taxon>Herpetosiphonales</taxon>
        <taxon>Herpetosiphonaceae</taxon>
        <taxon>Herpetosiphon</taxon>
    </lineage>
</organism>
<keyword evidence="13" id="KW-1185">Reference proteome</keyword>
<evidence type="ECO:0000256" key="2">
    <source>
        <dbReference type="ARBA" id="ARBA00004746"/>
    </source>
</evidence>
<evidence type="ECO:0000256" key="1">
    <source>
        <dbReference type="ARBA" id="ARBA00001933"/>
    </source>
</evidence>
<gene>
    <name evidence="12" type="ORF">Hgul01_01012</name>
</gene>
<dbReference type="Pfam" id="PF00155">
    <property type="entry name" value="Aminotran_1_2"/>
    <property type="match status" value="1"/>
</dbReference>